<proteinExistence type="predicted"/>
<keyword evidence="2" id="KW-1185">Reference proteome</keyword>
<gene>
    <name evidence="1" type="ORF">LTR69_004456</name>
</gene>
<evidence type="ECO:0000313" key="2">
    <source>
        <dbReference type="Proteomes" id="UP001345691"/>
    </source>
</evidence>
<comment type="caution">
    <text evidence="1">The sequence shown here is derived from an EMBL/GenBank/DDBJ whole genome shotgun (WGS) entry which is preliminary data.</text>
</comment>
<dbReference type="Proteomes" id="UP001345691">
    <property type="component" value="Unassembled WGS sequence"/>
</dbReference>
<organism evidence="1 2">
    <name type="scientific">Exophiala sideris</name>
    <dbReference type="NCBI Taxonomy" id="1016849"/>
    <lineage>
        <taxon>Eukaryota</taxon>
        <taxon>Fungi</taxon>
        <taxon>Dikarya</taxon>
        <taxon>Ascomycota</taxon>
        <taxon>Pezizomycotina</taxon>
        <taxon>Eurotiomycetes</taxon>
        <taxon>Chaetothyriomycetidae</taxon>
        <taxon>Chaetothyriales</taxon>
        <taxon>Herpotrichiellaceae</taxon>
        <taxon>Exophiala</taxon>
    </lineage>
</organism>
<evidence type="ECO:0000313" key="1">
    <source>
        <dbReference type="EMBL" id="KAK5062099.1"/>
    </source>
</evidence>
<accession>A0ABR0JDU1</accession>
<reference evidence="1 2" key="1">
    <citation type="submission" date="2023-08" db="EMBL/GenBank/DDBJ databases">
        <title>Black Yeasts Isolated from many extreme environments.</title>
        <authorList>
            <person name="Coleine C."/>
            <person name="Stajich J.E."/>
            <person name="Selbmann L."/>
        </authorList>
    </citation>
    <scope>NUCLEOTIDE SEQUENCE [LARGE SCALE GENOMIC DNA]</scope>
    <source>
        <strain evidence="1 2">CCFEE 6328</strain>
    </source>
</reference>
<dbReference type="EMBL" id="JAVRRF010000008">
    <property type="protein sequence ID" value="KAK5062099.1"/>
    <property type="molecule type" value="Genomic_DNA"/>
</dbReference>
<protein>
    <submittedName>
        <fullName evidence="1">Uncharacterized protein</fullName>
    </submittedName>
</protein>
<name>A0ABR0JDU1_9EURO</name>
<sequence>MGGGTTPSQANSPIFLARVEAARGKVLDQHPDAMLYYVKATTKNPEGVTSPSQLMEMEIMFRLDDGVATITSTGQGHEEFGPIDVRPGPILGNANLDWPISLDVSEADTLLKQQGHTGSYDAVTLRKPLYPGMKGNYYFFSMVDGPDFSVGTESREVS</sequence>